<organism evidence="1 2">
    <name type="scientific">Tardiphaga robiniae</name>
    <dbReference type="NCBI Taxonomy" id="943830"/>
    <lineage>
        <taxon>Bacteria</taxon>
        <taxon>Pseudomonadati</taxon>
        <taxon>Pseudomonadota</taxon>
        <taxon>Alphaproteobacteria</taxon>
        <taxon>Hyphomicrobiales</taxon>
        <taxon>Nitrobacteraceae</taxon>
        <taxon>Tardiphaga</taxon>
    </lineage>
</organism>
<reference evidence="1 2" key="1">
    <citation type="submission" date="2016-03" db="EMBL/GenBank/DDBJ databases">
        <title>Microsymbionts genomes from the relict species Vavilovia formosa (Stev.) Fed.</title>
        <authorList>
            <person name="Kopat V."/>
            <person name="Chirak E."/>
            <person name="Kimeklis A."/>
            <person name="Andronov E."/>
        </authorList>
    </citation>
    <scope>NUCLEOTIDE SEQUENCE [LARGE SCALE GENOMIC DNA]</scope>
    <source>
        <strain evidence="1 2">Vaf07</strain>
    </source>
</reference>
<name>A0A161RM75_9BRAD</name>
<dbReference type="Proteomes" id="UP000076574">
    <property type="component" value="Unassembled WGS sequence"/>
</dbReference>
<evidence type="ECO:0000313" key="2">
    <source>
        <dbReference type="Proteomes" id="UP000076574"/>
    </source>
</evidence>
<accession>A0A161RM75</accession>
<comment type="caution">
    <text evidence="1">The sequence shown here is derived from an EMBL/GenBank/DDBJ whole genome shotgun (WGS) entry which is preliminary data.</text>
</comment>
<dbReference type="AlphaFoldDB" id="A0A161RM75"/>
<protein>
    <submittedName>
        <fullName evidence="1">Uncharacterized protein</fullName>
    </submittedName>
</protein>
<proteinExistence type="predicted"/>
<dbReference type="EMBL" id="LVYV01000005">
    <property type="protein sequence ID" value="KZD24208.1"/>
    <property type="molecule type" value="Genomic_DNA"/>
</dbReference>
<gene>
    <name evidence="1" type="ORF">A4A58_24005</name>
</gene>
<keyword evidence="2" id="KW-1185">Reference proteome</keyword>
<sequence>MSALRTALIWPVSVDSETARPPQTVCRRCSCHSLCPVLDRKEQQIERLRSNSDELGTSLELGPIGVLAIIFE</sequence>
<evidence type="ECO:0000313" key="1">
    <source>
        <dbReference type="EMBL" id="KZD24208.1"/>
    </source>
</evidence>